<proteinExistence type="predicted"/>
<dbReference type="Gene3D" id="1.20.1280.140">
    <property type="match status" value="1"/>
</dbReference>
<comment type="caution">
    <text evidence="2">The sequence shown here is derived from an EMBL/GenBank/DDBJ whole genome shotgun (WGS) entry which is preliminary data.</text>
</comment>
<evidence type="ECO:0000313" key="2">
    <source>
        <dbReference type="EMBL" id="KAE9967576.1"/>
    </source>
</evidence>
<sequence>MRSSIILSFGLSLVSLATAITSDGPAIKALLATLGTNMGTIEKSIGAVTEANIAEQVPTILKNIETLDTAIFDSAKQIKGTKALGILDLTSLASAIPPIQKSAQSLLTAVVGKRNIMVKANQVDALAGGLKKMEAGLLALNTALVTQLPPNLAASIPKGISNIEGANIDQAKLQDTLFEVGLAVFKGKDAQVAVSGSIWPLEKAAAKREIAFKA</sequence>
<gene>
    <name evidence="2" type="ORF">EG327_011390</name>
</gene>
<evidence type="ECO:0000313" key="3">
    <source>
        <dbReference type="Proteomes" id="UP000490939"/>
    </source>
</evidence>
<organism evidence="2 3">
    <name type="scientific">Venturia inaequalis</name>
    <name type="common">Apple scab fungus</name>
    <dbReference type="NCBI Taxonomy" id="5025"/>
    <lineage>
        <taxon>Eukaryota</taxon>
        <taxon>Fungi</taxon>
        <taxon>Dikarya</taxon>
        <taxon>Ascomycota</taxon>
        <taxon>Pezizomycotina</taxon>
        <taxon>Dothideomycetes</taxon>
        <taxon>Pleosporomycetidae</taxon>
        <taxon>Venturiales</taxon>
        <taxon>Venturiaceae</taxon>
        <taxon>Venturia</taxon>
    </lineage>
</organism>
<dbReference type="OrthoDB" id="10381259at2759"/>
<name>A0A8H3UBS4_VENIN</name>
<evidence type="ECO:0000256" key="1">
    <source>
        <dbReference type="SAM" id="SignalP"/>
    </source>
</evidence>
<keyword evidence="3" id="KW-1185">Reference proteome</keyword>
<reference evidence="2 3" key="1">
    <citation type="submission" date="2019-07" db="EMBL/GenBank/DDBJ databases">
        <title>Venturia inaequalis Genome Resource.</title>
        <authorList>
            <person name="Lichtner F.J."/>
        </authorList>
    </citation>
    <scope>NUCLEOTIDE SEQUENCE [LARGE SCALE GENOMIC DNA]</scope>
    <source>
        <strain evidence="2 3">DMI_063113</strain>
    </source>
</reference>
<accession>A0A8H3UBS4</accession>
<protein>
    <recommendedName>
        <fullName evidence="4">Cell wall protein</fullName>
    </recommendedName>
</protein>
<dbReference type="Proteomes" id="UP000490939">
    <property type="component" value="Unassembled WGS sequence"/>
</dbReference>
<keyword evidence="1" id="KW-0732">Signal</keyword>
<evidence type="ECO:0008006" key="4">
    <source>
        <dbReference type="Google" id="ProtNLM"/>
    </source>
</evidence>
<feature type="chain" id="PRO_5034620715" description="Cell wall protein" evidence="1">
    <location>
        <begin position="20"/>
        <end position="214"/>
    </location>
</feature>
<dbReference type="EMBL" id="WNWR01000897">
    <property type="protein sequence ID" value="KAE9967576.1"/>
    <property type="molecule type" value="Genomic_DNA"/>
</dbReference>
<feature type="signal peptide" evidence="1">
    <location>
        <begin position="1"/>
        <end position="19"/>
    </location>
</feature>
<dbReference type="AlphaFoldDB" id="A0A8H3UBS4"/>